<organism evidence="1 2">
    <name type="scientific">Tenuibacillus multivorans</name>
    <dbReference type="NCBI Taxonomy" id="237069"/>
    <lineage>
        <taxon>Bacteria</taxon>
        <taxon>Bacillati</taxon>
        <taxon>Bacillota</taxon>
        <taxon>Bacilli</taxon>
        <taxon>Bacillales</taxon>
        <taxon>Bacillaceae</taxon>
        <taxon>Tenuibacillus</taxon>
    </lineage>
</organism>
<evidence type="ECO:0000313" key="2">
    <source>
        <dbReference type="Proteomes" id="UP000199334"/>
    </source>
</evidence>
<keyword evidence="2" id="KW-1185">Reference proteome</keyword>
<dbReference type="RefSeq" id="WP_093855529.1">
    <property type="nucleotide sequence ID" value="NZ_BJVZ01000030.1"/>
</dbReference>
<protein>
    <submittedName>
        <fullName evidence="1">Uncharacterized protein</fullName>
    </submittedName>
</protein>
<gene>
    <name evidence="1" type="ORF">SAMN05216498_1044</name>
</gene>
<dbReference type="EMBL" id="FNIG01000001">
    <property type="protein sequence ID" value="SDM92584.1"/>
    <property type="molecule type" value="Genomic_DNA"/>
</dbReference>
<proteinExistence type="predicted"/>
<reference evidence="1 2" key="1">
    <citation type="submission" date="2016-10" db="EMBL/GenBank/DDBJ databases">
        <authorList>
            <person name="de Groot N.N."/>
        </authorList>
    </citation>
    <scope>NUCLEOTIDE SEQUENCE [LARGE SCALE GENOMIC DNA]</scope>
    <source>
        <strain evidence="1 2">CGMCC 1.3442</strain>
    </source>
</reference>
<dbReference type="Proteomes" id="UP000199334">
    <property type="component" value="Unassembled WGS sequence"/>
</dbReference>
<dbReference type="STRING" id="237069.SAMN05216498_1044"/>
<sequence>MLCDYCYSERFEELFHSNEWGALFHPECIFRMIEEDPDDMDVQLLYYEWLQTLNNETDWGWGQTYITYDSAKLD</sequence>
<dbReference type="AlphaFoldDB" id="A0A1G9X768"/>
<accession>A0A1G9X768</accession>
<evidence type="ECO:0000313" key="1">
    <source>
        <dbReference type="EMBL" id="SDM92584.1"/>
    </source>
</evidence>
<name>A0A1G9X768_9BACI</name>